<gene>
    <name evidence="1" type="ORF">H0A75_07510</name>
</gene>
<organism evidence="1 2">
    <name type="scientific">Candidatus Methanofishera endochildressiae</name>
    <dbReference type="NCBI Taxonomy" id="2738884"/>
    <lineage>
        <taxon>Bacteria</taxon>
        <taxon>Pseudomonadati</taxon>
        <taxon>Pseudomonadota</taxon>
        <taxon>Gammaproteobacteria</taxon>
        <taxon>Candidatus Methanofishera</taxon>
    </lineage>
</organism>
<dbReference type="Proteomes" id="UP000537890">
    <property type="component" value="Unassembled WGS sequence"/>
</dbReference>
<comment type="caution">
    <text evidence="1">The sequence shown here is derived from an EMBL/GenBank/DDBJ whole genome shotgun (WGS) entry which is preliminary data.</text>
</comment>
<dbReference type="AlphaFoldDB" id="A0A7Z0MPE3"/>
<protein>
    <submittedName>
        <fullName evidence="1">Uncharacterized protein</fullName>
    </submittedName>
</protein>
<evidence type="ECO:0000313" key="1">
    <source>
        <dbReference type="EMBL" id="NYT47430.1"/>
    </source>
</evidence>
<sequence length="64" mass="7485">MNIKLVSKGLPLGNRKRASHIGENMLRIYTLAIQKGELKELFKRDEINESIYKKNMLILDQKKN</sequence>
<proteinExistence type="predicted"/>
<evidence type="ECO:0000313" key="2">
    <source>
        <dbReference type="Proteomes" id="UP000537890"/>
    </source>
</evidence>
<accession>A0A7Z0MPE3</accession>
<reference evidence="1 2" key="1">
    <citation type="submission" date="2020-05" db="EMBL/GenBank/DDBJ databases">
        <title>Horizontal transmission and recombination maintain forever young bacterial symbiont genomes.</title>
        <authorList>
            <person name="Russell S.L."/>
            <person name="Pepper-Tunick E."/>
            <person name="Svedberg J."/>
            <person name="Byrne A."/>
            <person name="Ruelas Castillo J."/>
            <person name="Vollmers C."/>
            <person name="Beinart R.A."/>
            <person name="Corbett-Detig R."/>
        </authorList>
    </citation>
    <scope>NUCLEOTIDE SEQUENCE [LARGE SCALE GENOMIC DNA]</scope>
    <source>
        <strain evidence="1">4727-3</strain>
    </source>
</reference>
<name>A0A7Z0MPE3_9GAMM</name>
<dbReference type="EMBL" id="JACCHS010000148">
    <property type="protein sequence ID" value="NYT47430.1"/>
    <property type="molecule type" value="Genomic_DNA"/>
</dbReference>